<gene>
    <name evidence="1" type="ORF">AYBTSS11_LOCUS2362</name>
</gene>
<dbReference type="Proteomes" id="UP001189624">
    <property type="component" value="Chromosome 1"/>
</dbReference>
<reference evidence="1" key="1">
    <citation type="submission" date="2023-10" db="EMBL/GenBank/DDBJ databases">
        <authorList>
            <person name="Domelevo Entfellner J.-B."/>
        </authorList>
    </citation>
    <scope>NUCLEOTIDE SEQUENCE</scope>
</reference>
<sequence>MAVKARNEESHEELTGLGCFLDATGTGTGTGTGTSAGEGAGAGMKDGIILLFAWKVVGKPYKIKVTVNIFERLVCNVKFQA</sequence>
<evidence type="ECO:0000313" key="2">
    <source>
        <dbReference type="Proteomes" id="UP001189624"/>
    </source>
</evidence>
<dbReference type="AlphaFoldDB" id="A0AA86RSV4"/>
<dbReference type="EMBL" id="OY731398">
    <property type="protein sequence ID" value="CAJ1868705.1"/>
    <property type="molecule type" value="Genomic_DNA"/>
</dbReference>
<organism evidence="1 2">
    <name type="scientific">Sphenostylis stenocarpa</name>
    <dbReference type="NCBI Taxonomy" id="92480"/>
    <lineage>
        <taxon>Eukaryota</taxon>
        <taxon>Viridiplantae</taxon>
        <taxon>Streptophyta</taxon>
        <taxon>Embryophyta</taxon>
        <taxon>Tracheophyta</taxon>
        <taxon>Spermatophyta</taxon>
        <taxon>Magnoliopsida</taxon>
        <taxon>eudicotyledons</taxon>
        <taxon>Gunneridae</taxon>
        <taxon>Pentapetalae</taxon>
        <taxon>rosids</taxon>
        <taxon>fabids</taxon>
        <taxon>Fabales</taxon>
        <taxon>Fabaceae</taxon>
        <taxon>Papilionoideae</taxon>
        <taxon>50 kb inversion clade</taxon>
        <taxon>NPAAA clade</taxon>
        <taxon>indigoferoid/millettioid clade</taxon>
        <taxon>Phaseoleae</taxon>
        <taxon>Sphenostylis</taxon>
    </lineage>
</organism>
<accession>A0AA86RSV4</accession>
<evidence type="ECO:0000313" key="1">
    <source>
        <dbReference type="EMBL" id="CAJ1868705.1"/>
    </source>
</evidence>
<dbReference type="Gramene" id="rna-AYBTSS11_LOCUS2362">
    <property type="protein sequence ID" value="CAJ1868705.1"/>
    <property type="gene ID" value="gene-AYBTSS11_LOCUS2362"/>
</dbReference>
<name>A0AA86RSV4_9FABA</name>
<keyword evidence="2" id="KW-1185">Reference proteome</keyword>
<proteinExistence type="predicted"/>
<protein>
    <submittedName>
        <fullName evidence="1">Uncharacterized protein</fullName>
    </submittedName>
</protein>